<dbReference type="AlphaFoldDB" id="A0A2M7SET1"/>
<name>A0A2M7SET1_9BACT</name>
<comment type="caution">
    <text evidence="1">The sequence shown here is derived from an EMBL/GenBank/DDBJ whole genome shotgun (WGS) entry which is preliminary data.</text>
</comment>
<dbReference type="Proteomes" id="UP000229307">
    <property type="component" value="Unassembled WGS sequence"/>
</dbReference>
<evidence type="ECO:0000313" key="2">
    <source>
        <dbReference type="Proteomes" id="UP000229307"/>
    </source>
</evidence>
<dbReference type="InterPro" id="IPR036069">
    <property type="entry name" value="DUF34/NIF3_sf"/>
</dbReference>
<organism evidence="1 2">
    <name type="scientific">Candidatus Desantisbacteria bacterium CG_4_10_14_0_8_um_filter_48_22</name>
    <dbReference type="NCBI Taxonomy" id="1974543"/>
    <lineage>
        <taxon>Bacteria</taxon>
        <taxon>Candidatus Desantisiibacteriota</taxon>
    </lineage>
</organism>
<evidence type="ECO:0000313" key="1">
    <source>
        <dbReference type="EMBL" id="PIZ17981.1"/>
    </source>
</evidence>
<accession>A0A2M7SET1</accession>
<reference evidence="2" key="1">
    <citation type="submission" date="2017-09" db="EMBL/GenBank/DDBJ databases">
        <title>Depth-based differentiation of microbial function through sediment-hosted aquifers and enrichment of novel symbionts in the deep terrestrial subsurface.</title>
        <authorList>
            <person name="Probst A.J."/>
            <person name="Ladd B."/>
            <person name="Jarett J.K."/>
            <person name="Geller-Mcgrath D.E."/>
            <person name="Sieber C.M.K."/>
            <person name="Emerson J.B."/>
            <person name="Anantharaman K."/>
            <person name="Thomas B.C."/>
            <person name="Malmstrom R."/>
            <person name="Stieglmeier M."/>
            <person name="Klingl A."/>
            <person name="Woyke T."/>
            <person name="Ryan C.M."/>
            <person name="Banfield J.F."/>
        </authorList>
    </citation>
    <scope>NUCLEOTIDE SEQUENCE [LARGE SCALE GENOMIC DNA]</scope>
</reference>
<dbReference type="EMBL" id="PFMR01000055">
    <property type="protein sequence ID" value="PIZ17981.1"/>
    <property type="molecule type" value="Genomic_DNA"/>
</dbReference>
<protein>
    <submittedName>
        <fullName evidence="1">NGG1p interacting factor NIF3</fullName>
    </submittedName>
</protein>
<gene>
    <name evidence="1" type="ORF">COY52_01815</name>
</gene>
<proteinExistence type="predicted"/>
<dbReference type="SUPFAM" id="SSF102705">
    <property type="entry name" value="NIF3 (NGG1p interacting factor 3)-like"/>
    <property type="match status" value="1"/>
</dbReference>
<sequence length="322" mass="35930">MKLGEIYKKAISTGIENDPRGKARVLQVLKKAEKDFAKLEGREKENYDKEKLTNPYADTRILYGDHGREIISLLAGIDMEVGEVLVAQMLALKGRKVDLVLSHHPQGSAFAAFYEVMDMQADIFNKYGVPINVMEGLLGERMNEVRQKIMPSNHQRGVDIAKLFDIPIMCIHTPADNCVATFLQKIFDRERPEILDGIMSILEGIPEYKQAAEQKNGPSILIGSKEKRCGRIMVDMTGGTEGSKNVFEKLSNTDVGTLVVMHMGSEHKKEAEKNHINVVIAGHIASDNLGLNIMLDSVTGKEKLSIIPVSGFRRIERNKRKS</sequence>